<dbReference type="Gene3D" id="3.40.50.300">
    <property type="entry name" value="P-loop containing nucleotide triphosphate hydrolases"/>
    <property type="match status" value="2"/>
</dbReference>
<dbReference type="PROSITE" id="PS51903">
    <property type="entry name" value="CLP_R"/>
    <property type="match status" value="1"/>
</dbReference>
<protein>
    <submittedName>
        <fullName evidence="9">ATP-dependent Clp protease ATP-binding subunit ClpA</fullName>
    </submittedName>
</protein>
<comment type="caution">
    <text evidence="9">The sequence shown here is derived from an EMBL/GenBank/DDBJ whole genome shotgun (WGS) entry which is preliminary data.</text>
</comment>
<dbReference type="InterPro" id="IPR041546">
    <property type="entry name" value="ClpA/ClpB_AAA_lid"/>
</dbReference>
<evidence type="ECO:0000259" key="8">
    <source>
        <dbReference type="PROSITE" id="PS51903"/>
    </source>
</evidence>
<dbReference type="Gene3D" id="1.10.1780.10">
    <property type="entry name" value="Clp, N-terminal domain"/>
    <property type="match status" value="1"/>
</dbReference>
<proteinExistence type="inferred from homology"/>
<dbReference type="InterPro" id="IPR018368">
    <property type="entry name" value="ClpA/B_CS1"/>
</dbReference>
<dbReference type="InterPro" id="IPR019489">
    <property type="entry name" value="Clp_ATPase_C"/>
</dbReference>
<dbReference type="InterPro" id="IPR004176">
    <property type="entry name" value="Clp_R_N"/>
</dbReference>
<evidence type="ECO:0000313" key="10">
    <source>
        <dbReference type="EMBL" id="SET56943.1"/>
    </source>
</evidence>
<dbReference type="STRING" id="1334629.MFUL124B02_34870"/>
<dbReference type="FunFam" id="3.40.50.300:FF:000025">
    <property type="entry name" value="ATP-dependent Clp protease subunit"/>
    <property type="match status" value="1"/>
</dbReference>
<dbReference type="Pfam" id="PF17871">
    <property type="entry name" value="AAA_lid_9"/>
    <property type="match status" value="1"/>
</dbReference>
<keyword evidence="1 5" id="KW-0677">Repeat</keyword>
<evidence type="ECO:0000313" key="12">
    <source>
        <dbReference type="Proteomes" id="UP000321514"/>
    </source>
</evidence>
<evidence type="ECO:0000256" key="7">
    <source>
        <dbReference type="SAM" id="MobiDB-lite"/>
    </source>
</evidence>
<evidence type="ECO:0000256" key="5">
    <source>
        <dbReference type="PROSITE-ProRule" id="PRU01251"/>
    </source>
</evidence>
<dbReference type="SUPFAM" id="SSF81923">
    <property type="entry name" value="Double Clp-N motif"/>
    <property type="match status" value="1"/>
</dbReference>
<evidence type="ECO:0000256" key="1">
    <source>
        <dbReference type="ARBA" id="ARBA00022737"/>
    </source>
</evidence>
<reference evidence="9 12" key="2">
    <citation type="submission" date="2019-07" db="EMBL/GenBank/DDBJ databases">
        <title>Whole genome shotgun sequence of Myxococcus fulvus NBRC 100333.</title>
        <authorList>
            <person name="Hosoyama A."/>
            <person name="Uohara A."/>
            <person name="Ohji S."/>
            <person name="Ichikawa N."/>
        </authorList>
    </citation>
    <scope>NUCLEOTIDE SEQUENCE [LARGE SCALE GENOMIC DNA]</scope>
    <source>
        <strain evidence="9 12">NBRC 100333</strain>
    </source>
</reference>
<dbReference type="InterPro" id="IPR036628">
    <property type="entry name" value="Clp_N_dom_sf"/>
</dbReference>
<dbReference type="SMART" id="SM00382">
    <property type="entry name" value="AAA"/>
    <property type="match status" value="2"/>
</dbReference>
<dbReference type="GO" id="GO:0008233">
    <property type="term" value="F:peptidase activity"/>
    <property type="evidence" value="ECO:0007669"/>
    <property type="project" value="UniProtKB-KW"/>
</dbReference>
<dbReference type="Gene3D" id="1.10.8.60">
    <property type="match status" value="2"/>
</dbReference>
<dbReference type="NCBIfam" id="TIGR02639">
    <property type="entry name" value="ClpA"/>
    <property type="match status" value="1"/>
</dbReference>
<organism evidence="9 12">
    <name type="scientific">Myxococcus fulvus</name>
    <dbReference type="NCBI Taxonomy" id="33"/>
    <lineage>
        <taxon>Bacteria</taxon>
        <taxon>Pseudomonadati</taxon>
        <taxon>Myxococcota</taxon>
        <taxon>Myxococcia</taxon>
        <taxon>Myxococcales</taxon>
        <taxon>Cystobacterineae</taxon>
        <taxon>Myxococcaceae</taxon>
        <taxon>Myxococcus</taxon>
    </lineage>
</organism>
<comment type="similarity">
    <text evidence="6">Belongs to the ClpA/ClpB family.</text>
</comment>
<evidence type="ECO:0000256" key="4">
    <source>
        <dbReference type="ARBA" id="ARBA00023186"/>
    </source>
</evidence>
<dbReference type="CDD" id="cd19499">
    <property type="entry name" value="RecA-like_ClpB_Hsp104-like"/>
    <property type="match status" value="1"/>
</dbReference>
<gene>
    <name evidence="9" type="primary">clpA</name>
    <name evidence="9" type="ORF">MFU01_11990</name>
    <name evidence="10" type="ORF">SAMN05443572_102726</name>
</gene>
<dbReference type="GO" id="GO:0034605">
    <property type="term" value="P:cellular response to heat"/>
    <property type="evidence" value="ECO:0007669"/>
    <property type="project" value="TreeGrafter"/>
</dbReference>
<dbReference type="PANTHER" id="PTHR11638">
    <property type="entry name" value="ATP-DEPENDENT CLP PROTEASE"/>
    <property type="match status" value="1"/>
</dbReference>
<evidence type="ECO:0000313" key="9">
    <source>
        <dbReference type="EMBL" id="GEN06162.1"/>
    </source>
</evidence>
<sequence length="770" mass="84089">MAGPLIAKELQASFRTALEEARKMGHEYLTLEHLLLALTKDSRTREVLKACGANVKRLQERLVSFLEETVERLPEDAEADPQQTIGVERVLHRAAMHALSAEQKLIDGGDVLVALFREEESHALYLLQQEGVTRLDLLNYISHGISKDEAGEGEEGGAADGHAPAGDDDEEGESPRKSPLETYTTQLNIEAKEGRIDPLIGRDKELERTIQVLCRRRKNNPLYVGEAGVGKTAIAEGLALYIHEGRVPEPLKNAIVYSLDMGSLLAGTKFRGQFEERLKGVLKALQEQPEAILFIDEIHTIVGAGATSGGSMDASNILKPALASGKLRCIGSTTYQEFKSSFEKDRALSRRFQKIEVAEPSVEDTVLILEGLKSRYEEHHGVKYTPEAIRAAAELAAKHINDRFLPDKAIDVIDETGAAEKLKPEGVRTNTVTGADVEAVVAKMAKIPAKSVSASEGVQLQNLEKELQAVIFGQDGAITDLVSAIKLSRSGLRAPEKPIGSFLFSGPTGVGKTELAKQLAQTLGVEFLRYDMSEYSEKHTVSRLIGAPPGYVGFDQGGLLTDAVRKHPYAVVVLDEIEKAHPDLFNILLQVMDHATLTDNNGRKADFRNIVLILTTNAGAQEMSTKSIGFGDLTKPADATRAKKAIERTFTPEFRNRLDGWILFSGLPPEIILKVVDKEVRLLQKMLEERKVKLELTPAARAWLAERGYDPAFGARPMARLVDNSLKKPLAEALLFGELKNGGTARYDVDKGGDKLALQTTAATAEPVPA</sequence>
<dbReference type="EMBL" id="FOIB01000002">
    <property type="protein sequence ID" value="SET56943.1"/>
    <property type="molecule type" value="Genomic_DNA"/>
</dbReference>
<feature type="domain" description="Clp R" evidence="8">
    <location>
        <begin position="1"/>
        <end position="68"/>
    </location>
</feature>
<dbReference type="PRINTS" id="PR00300">
    <property type="entry name" value="CLPPROTEASEA"/>
</dbReference>
<dbReference type="AlphaFoldDB" id="A0A511SXI8"/>
<reference evidence="10 11" key="1">
    <citation type="submission" date="2016-10" db="EMBL/GenBank/DDBJ databases">
        <authorList>
            <person name="Varghese N."/>
            <person name="Submissions S."/>
        </authorList>
    </citation>
    <scope>NUCLEOTIDE SEQUENCE [LARGE SCALE GENOMIC DNA]</scope>
    <source>
        <strain evidence="10 11">DSM 16525</strain>
    </source>
</reference>
<dbReference type="OrthoDB" id="5477619at2"/>
<dbReference type="GO" id="GO:0016887">
    <property type="term" value="F:ATP hydrolysis activity"/>
    <property type="evidence" value="ECO:0007669"/>
    <property type="project" value="InterPro"/>
</dbReference>
<keyword evidence="9" id="KW-0378">Hydrolase</keyword>
<dbReference type="InterPro" id="IPR050130">
    <property type="entry name" value="ClpA_ClpB"/>
</dbReference>
<dbReference type="InterPro" id="IPR013461">
    <property type="entry name" value="ClpA"/>
</dbReference>
<dbReference type="EMBL" id="BJXR01000014">
    <property type="protein sequence ID" value="GEN06162.1"/>
    <property type="molecule type" value="Genomic_DNA"/>
</dbReference>
<dbReference type="InterPro" id="IPR028299">
    <property type="entry name" value="ClpA/B_CS2"/>
</dbReference>
<dbReference type="CDD" id="cd00009">
    <property type="entry name" value="AAA"/>
    <property type="match status" value="1"/>
</dbReference>
<accession>A0A511SXI8</accession>
<keyword evidence="11" id="KW-1185">Reference proteome</keyword>
<dbReference type="InterPro" id="IPR001270">
    <property type="entry name" value="ClpA/B"/>
</dbReference>
<dbReference type="InterPro" id="IPR003959">
    <property type="entry name" value="ATPase_AAA_core"/>
</dbReference>
<dbReference type="RefSeq" id="WP_074950996.1">
    <property type="nucleotide sequence ID" value="NZ_BJXR01000014.1"/>
</dbReference>
<evidence type="ECO:0000256" key="6">
    <source>
        <dbReference type="RuleBase" id="RU004432"/>
    </source>
</evidence>
<dbReference type="Pfam" id="PF00004">
    <property type="entry name" value="AAA"/>
    <property type="match status" value="1"/>
</dbReference>
<dbReference type="GO" id="GO:0006508">
    <property type="term" value="P:proteolysis"/>
    <property type="evidence" value="ECO:0007669"/>
    <property type="project" value="UniProtKB-KW"/>
</dbReference>
<keyword evidence="4 6" id="KW-0143">Chaperone</keyword>
<evidence type="ECO:0000256" key="3">
    <source>
        <dbReference type="ARBA" id="ARBA00022840"/>
    </source>
</evidence>
<dbReference type="PANTHER" id="PTHR11638:SF111">
    <property type="entry name" value="ATP-DEPENDENT CLP PROTEASE ATP-BINDING SUBUNIT CLPA"/>
    <property type="match status" value="1"/>
</dbReference>
<keyword evidence="2 6" id="KW-0547">Nucleotide-binding</keyword>
<dbReference type="InterPro" id="IPR003593">
    <property type="entry name" value="AAA+_ATPase"/>
</dbReference>
<dbReference type="PROSITE" id="PS00871">
    <property type="entry name" value="CLPAB_2"/>
    <property type="match status" value="1"/>
</dbReference>
<dbReference type="Pfam" id="PF07724">
    <property type="entry name" value="AAA_2"/>
    <property type="match status" value="1"/>
</dbReference>
<dbReference type="SMART" id="SM01086">
    <property type="entry name" value="ClpB_D2-small"/>
    <property type="match status" value="1"/>
</dbReference>
<dbReference type="GO" id="GO:0043335">
    <property type="term" value="P:protein unfolding"/>
    <property type="evidence" value="ECO:0007669"/>
    <property type="project" value="InterPro"/>
</dbReference>
<dbReference type="Pfam" id="PF02861">
    <property type="entry name" value="Clp_N"/>
    <property type="match status" value="1"/>
</dbReference>
<dbReference type="SUPFAM" id="SSF52540">
    <property type="entry name" value="P-loop containing nucleoside triphosphate hydrolases"/>
    <property type="match status" value="2"/>
</dbReference>
<dbReference type="Proteomes" id="UP000183760">
    <property type="component" value="Unassembled WGS sequence"/>
</dbReference>
<evidence type="ECO:0000256" key="2">
    <source>
        <dbReference type="ARBA" id="ARBA00022741"/>
    </source>
</evidence>
<name>A0A511SXI8_MYXFU</name>
<keyword evidence="9" id="KW-0645">Protease</keyword>
<feature type="region of interest" description="Disordered" evidence="7">
    <location>
        <begin position="148"/>
        <end position="180"/>
    </location>
</feature>
<dbReference type="GO" id="GO:0005737">
    <property type="term" value="C:cytoplasm"/>
    <property type="evidence" value="ECO:0007669"/>
    <property type="project" value="TreeGrafter"/>
</dbReference>
<dbReference type="InterPro" id="IPR027417">
    <property type="entry name" value="P-loop_NTPase"/>
</dbReference>
<keyword evidence="3 6" id="KW-0067">ATP-binding</keyword>
<dbReference type="GO" id="GO:0005524">
    <property type="term" value="F:ATP binding"/>
    <property type="evidence" value="ECO:0007669"/>
    <property type="project" value="UniProtKB-KW"/>
</dbReference>
<dbReference type="Proteomes" id="UP000321514">
    <property type="component" value="Unassembled WGS sequence"/>
</dbReference>
<dbReference type="Pfam" id="PF10431">
    <property type="entry name" value="ClpB_D2-small"/>
    <property type="match status" value="1"/>
</dbReference>
<dbReference type="PROSITE" id="PS00870">
    <property type="entry name" value="CLPAB_1"/>
    <property type="match status" value="1"/>
</dbReference>
<evidence type="ECO:0000313" key="11">
    <source>
        <dbReference type="Proteomes" id="UP000183760"/>
    </source>
</evidence>